<dbReference type="Gene3D" id="1.10.510.10">
    <property type="entry name" value="Transferase(Phosphotransferase) domain 1"/>
    <property type="match status" value="1"/>
</dbReference>
<proteinExistence type="predicted"/>
<dbReference type="InterPro" id="IPR000719">
    <property type="entry name" value="Prot_kinase_dom"/>
</dbReference>
<feature type="domain" description="Protein kinase" evidence="1">
    <location>
        <begin position="229"/>
        <end position="425"/>
    </location>
</feature>
<keyword evidence="2" id="KW-0808">Transferase</keyword>
<reference evidence="2 3" key="1">
    <citation type="journal article" date="2021" name="Cell">
        <title>Tracing the genetic footprints of vertebrate landing in non-teleost ray-finned fishes.</title>
        <authorList>
            <person name="Bi X."/>
            <person name="Wang K."/>
            <person name="Yang L."/>
            <person name="Pan H."/>
            <person name="Jiang H."/>
            <person name="Wei Q."/>
            <person name="Fang M."/>
            <person name="Yu H."/>
            <person name="Zhu C."/>
            <person name="Cai Y."/>
            <person name="He Y."/>
            <person name="Gan X."/>
            <person name="Zeng H."/>
            <person name="Yu D."/>
            <person name="Zhu Y."/>
            <person name="Jiang H."/>
            <person name="Qiu Q."/>
            <person name="Yang H."/>
            <person name="Zhang Y.E."/>
            <person name="Wang W."/>
            <person name="Zhu M."/>
            <person name="He S."/>
            <person name="Zhang G."/>
        </authorList>
    </citation>
    <scope>NUCLEOTIDE SEQUENCE [LARGE SCALE GENOMIC DNA]</scope>
    <source>
        <strain evidence="2">Bchr_013</strain>
    </source>
</reference>
<dbReference type="EMBL" id="JAATIS010001721">
    <property type="protein sequence ID" value="KAG2466063.1"/>
    <property type="molecule type" value="Genomic_DNA"/>
</dbReference>
<evidence type="ECO:0000313" key="2">
    <source>
        <dbReference type="EMBL" id="KAG2466063.1"/>
    </source>
</evidence>
<gene>
    <name evidence="2" type="primary">Haspin</name>
    <name evidence="2" type="ORF">GTO96_0016803</name>
</gene>
<comment type="caution">
    <text evidence="2">The sequence shown here is derived from an EMBL/GenBank/DDBJ whole genome shotgun (WGS) entry which is preliminary data.</text>
</comment>
<dbReference type="AlphaFoldDB" id="A0A8X8BPW1"/>
<dbReference type="PANTHER" id="PTHR24419">
    <property type="entry name" value="INTERLEUKIN-1 RECEPTOR-ASSOCIATED KINASE"/>
    <property type="match status" value="1"/>
</dbReference>
<keyword evidence="2" id="KW-0418">Kinase</keyword>
<dbReference type="PANTHER" id="PTHR24419:SF18">
    <property type="entry name" value="SERINE_THREONINE-PROTEIN KINASE HASPIN"/>
    <property type="match status" value="1"/>
</dbReference>
<dbReference type="Pfam" id="PF12330">
    <property type="entry name" value="Haspin_kinase"/>
    <property type="match status" value="1"/>
</dbReference>
<protein>
    <submittedName>
        <fullName evidence="2">HASP kinase</fullName>
    </submittedName>
</protein>
<sequence length="425" mass="48276">MFLYSEMTSTRTSFAFEHPIICALVHAGRCTLKCESCLLIIDISPAFYDLLLMTERVWQTFANLHTNHMCYLACFASLVSQDYVNGTDQEEIRTGSADMQKTLLLRIYVVYGQSLGNGGNQRLRLIWTSNSLFYLSSLLLLPTLRRKKASTVKFIKPKDNGKLQAGGILRVKNREKDLAKEVILLSSSGKENQTYSSGLTVIDKRVKDARLPRSAKQKALDQIKMSSGFDDMKTDVEETFPRSKEIKDVEKVIHISLISIKIIPIEGKDIVNGENQKMFGEILHEIIISNLHCVKGSYPEPLLKAWDAFDKERQSENDRPDFFGNDQLFLVLEFEFGGSDLENMQKKLPSLITAKSILHQVTAALAVAEQAFCFEHRDLHWGNILVKKTNNVKEEYMLNGTKRNLITHGYHVNLIDYSLSRLEIG</sequence>
<feature type="non-terminal residue" evidence="2">
    <location>
        <position position="1"/>
    </location>
</feature>
<name>A0A8X8BPW1_POLSE</name>
<dbReference type="Gene3D" id="3.30.200.20">
    <property type="entry name" value="Phosphorylase Kinase, domain 1"/>
    <property type="match status" value="1"/>
</dbReference>
<accession>A0A8X8BPW1</accession>
<dbReference type="InterPro" id="IPR011009">
    <property type="entry name" value="Kinase-like_dom_sf"/>
</dbReference>
<organism evidence="2 3">
    <name type="scientific">Polypterus senegalus</name>
    <name type="common">Senegal bichir</name>
    <dbReference type="NCBI Taxonomy" id="55291"/>
    <lineage>
        <taxon>Eukaryota</taxon>
        <taxon>Metazoa</taxon>
        <taxon>Chordata</taxon>
        <taxon>Craniata</taxon>
        <taxon>Vertebrata</taxon>
        <taxon>Euteleostomi</taxon>
        <taxon>Actinopterygii</taxon>
        <taxon>Polypteriformes</taxon>
        <taxon>Polypteridae</taxon>
        <taxon>Polypterus</taxon>
    </lineage>
</organism>
<evidence type="ECO:0000259" key="1">
    <source>
        <dbReference type="PROSITE" id="PS50011"/>
    </source>
</evidence>
<dbReference type="GO" id="GO:0005634">
    <property type="term" value="C:nucleus"/>
    <property type="evidence" value="ECO:0007669"/>
    <property type="project" value="TreeGrafter"/>
</dbReference>
<dbReference type="Proteomes" id="UP000886611">
    <property type="component" value="Unassembled WGS sequence"/>
</dbReference>
<feature type="non-terminal residue" evidence="2">
    <location>
        <position position="425"/>
    </location>
</feature>
<dbReference type="GO" id="GO:0005524">
    <property type="term" value="F:ATP binding"/>
    <property type="evidence" value="ECO:0007669"/>
    <property type="project" value="InterPro"/>
</dbReference>
<dbReference type="GO" id="GO:0072354">
    <property type="term" value="F:histone H3T3 kinase activity"/>
    <property type="evidence" value="ECO:0007669"/>
    <property type="project" value="TreeGrafter"/>
</dbReference>
<dbReference type="PROSITE" id="PS50011">
    <property type="entry name" value="PROTEIN_KINASE_DOM"/>
    <property type="match status" value="1"/>
</dbReference>
<keyword evidence="3" id="KW-1185">Reference proteome</keyword>
<dbReference type="GO" id="GO:0035556">
    <property type="term" value="P:intracellular signal transduction"/>
    <property type="evidence" value="ECO:0007669"/>
    <property type="project" value="TreeGrafter"/>
</dbReference>
<evidence type="ECO:0000313" key="3">
    <source>
        <dbReference type="Proteomes" id="UP000886611"/>
    </source>
</evidence>
<dbReference type="SUPFAM" id="SSF56112">
    <property type="entry name" value="Protein kinase-like (PK-like)"/>
    <property type="match status" value="1"/>
</dbReference>
<dbReference type="GO" id="GO:0005737">
    <property type="term" value="C:cytoplasm"/>
    <property type="evidence" value="ECO:0007669"/>
    <property type="project" value="TreeGrafter"/>
</dbReference>
<dbReference type="GO" id="GO:0000278">
    <property type="term" value="P:mitotic cell cycle"/>
    <property type="evidence" value="ECO:0007669"/>
    <property type="project" value="TreeGrafter"/>
</dbReference>